<dbReference type="AlphaFoldDB" id="A0A0E9XTG8"/>
<evidence type="ECO:0000313" key="1">
    <source>
        <dbReference type="EMBL" id="JAI06028.1"/>
    </source>
</evidence>
<proteinExistence type="predicted"/>
<reference evidence="1" key="2">
    <citation type="journal article" date="2015" name="Fish Shellfish Immunol.">
        <title>Early steps in the European eel (Anguilla anguilla)-Vibrio vulnificus interaction in the gills: Role of the RtxA13 toxin.</title>
        <authorList>
            <person name="Callol A."/>
            <person name="Pajuelo D."/>
            <person name="Ebbesson L."/>
            <person name="Teles M."/>
            <person name="MacKenzie S."/>
            <person name="Amaro C."/>
        </authorList>
    </citation>
    <scope>NUCLEOTIDE SEQUENCE</scope>
</reference>
<reference evidence="1" key="1">
    <citation type="submission" date="2014-11" db="EMBL/GenBank/DDBJ databases">
        <authorList>
            <person name="Amaro Gonzalez C."/>
        </authorList>
    </citation>
    <scope>NUCLEOTIDE SEQUENCE</scope>
</reference>
<dbReference type="EMBL" id="GBXM01002550">
    <property type="protein sequence ID" value="JAI06028.1"/>
    <property type="molecule type" value="Transcribed_RNA"/>
</dbReference>
<sequence>MDLFHKMVPRIVFNTNICNNCTMLQKNPILWVTHTKFTGSEILNHRFDNHKKSHF</sequence>
<organism evidence="1">
    <name type="scientific">Anguilla anguilla</name>
    <name type="common">European freshwater eel</name>
    <name type="synonym">Muraena anguilla</name>
    <dbReference type="NCBI Taxonomy" id="7936"/>
    <lineage>
        <taxon>Eukaryota</taxon>
        <taxon>Metazoa</taxon>
        <taxon>Chordata</taxon>
        <taxon>Craniata</taxon>
        <taxon>Vertebrata</taxon>
        <taxon>Euteleostomi</taxon>
        <taxon>Actinopterygii</taxon>
        <taxon>Neopterygii</taxon>
        <taxon>Teleostei</taxon>
        <taxon>Anguilliformes</taxon>
        <taxon>Anguillidae</taxon>
        <taxon>Anguilla</taxon>
    </lineage>
</organism>
<protein>
    <submittedName>
        <fullName evidence="1">Uncharacterized protein</fullName>
    </submittedName>
</protein>
<accession>A0A0E9XTG8</accession>
<name>A0A0E9XTG8_ANGAN</name>